<dbReference type="EMBL" id="JAACJN010000024">
    <property type="protein sequence ID" value="KAF5389125.1"/>
    <property type="molecule type" value="Genomic_DNA"/>
</dbReference>
<feature type="region of interest" description="Disordered" evidence="2">
    <location>
        <begin position="391"/>
        <end position="419"/>
    </location>
</feature>
<evidence type="ECO:0000256" key="2">
    <source>
        <dbReference type="SAM" id="MobiDB-lite"/>
    </source>
</evidence>
<evidence type="ECO:0000313" key="4">
    <source>
        <dbReference type="Proteomes" id="UP000518752"/>
    </source>
</evidence>
<dbReference type="OrthoDB" id="3224257at2759"/>
<feature type="compositionally biased region" description="Polar residues" evidence="2">
    <location>
        <begin position="391"/>
        <end position="406"/>
    </location>
</feature>
<feature type="compositionally biased region" description="Low complexity" evidence="2">
    <location>
        <begin position="248"/>
        <end position="257"/>
    </location>
</feature>
<sequence>MLIRLIPSVSQPTVLFKLVFENLPETLQTPTAWVEHLTALDSDDLEIPESLHALDKSAGIVSLCDEVVFNMVDNKIRCVLCDGEVEEWKIGSEHQALAAHQRTDDLARRLGSVINDVNESAAEMQREHIREEEARKDQQRLREEVEEAAKLLEPGTRCSSFSRKQGRPGHKKQRSLLMNLVSSLISLNLNSPRSPRSLLSSFPPSPTSSPPSSPRASSENYVTQTVSAPPTLSRSVTLPAWKSRRSRPVSTPSLSTPSSIIELPLPSPVVVIVGPPPPPPLSPRALRRRARSSLVDAFRIHVLPEITRRVRCSHSAVNAPVAIYGSDTSAPYYRWVVSSTLKRVDARLTEVSRELKVEMDALGIELSSSALSGLTGFDSNDVGSATDLQRLDSPSCTSGSEGQLVSSEGGIATGESGSRGAAHVVPTITEVVEHSLTENYVRRPTSISSAHHKVSLLSEIPPPVHPEFPLPQSFRELLTQHNDLSAAHQRLVHLLLTLHARAAATASDIVQREAVLEVRSRRRAWLNRSLQHSPFGNNDSEGVANWSGAMSSPFRPSGLGRHSYNSEEWECDPFHYLDAPLSPLSTLVTDVYPSPFDSEAEGSYASYVYAHRRKKSPSETNYRLSAVSEEETLVEFDTGVSVSHKGFQVDRDRHLDVEIDTDDEGSEDEGDETDVELLADIELNSLGEGYEDKELPKPLRPFLQIETFSATVGAKFSSTSHPANLPLHLDTMITPTVDPFEEQEDDRTPLALVAVANLSKRVQATSNKV</sequence>
<feature type="compositionally biased region" description="Polar residues" evidence="2">
    <location>
        <begin position="219"/>
        <end position="236"/>
    </location>
</feature>
<feature type="compositionally biased region" description="Pro residues" evidence="2">
    <location>
        <begin position="203"/>
        <end position="213"/>
    </location>
</feature>
<keyword evidence="1" id="KW-0175">Coiled coil</keyword>
<keyword evidence="4" id="KW-1185">Reference proteome</keyword>
<reference evidence="3 4" key="1">
    <citation type="journal article" date="2020" name="ISME J.">
        <title>Uncovering the hidden diversity of litter-decomposition mechanisms in mushroom-forming fungi.</title>
        <authorList>
            <person name="Floudas D."/>
            <person name="Bentzer J."/>
            <person name="Ahren D."/>
            <person name="Johansson T."/>
            <person name="Persson P."/>
            <person name="Tunlid A."/>
        </authorList>
    </citation>
    <scope>NUCLEOTIDE SEQUENCE [LARGE SCALE GENOMIC DNA]</scope>
    <source>
        <strain evidence="3 4">CBS 406.79</strain>
    </source>
</reference>
<evidence type="ECO:0000313" key="3">
    <source>
        <dbReference type="EMBL" id="KAF5389125.1"/>
    </source>
</evidence>
<dbReference type="Proteomes" id="UP000518752">
    <property type="component" value="Unassembled WGS sequence"/>
</dbReference>
<feature type="compositionally biased region" description="Low complexity" evidence="2">
    <location>
        <begin position="193"/>
        <end position="202"/>
    </location>
</feature>
<proteinExistence type="predicted"/>
<accession>A0A8H5HTD0</accession>
<comment type="caution">
    <text evidence="3">The sequence shown here is derived from an EMBL/GenBank/DDBJ whole genome shotgun (WGS) entry which is preliminary data.</text>
</comment>
<evidence type="ECO:0000256" key="1">
    <source>
        <dbReference type="SAM" id="Coils"/>
    </source>
</evidence>
<feature type="region of interest" description="Disordered" evidence="2">
    <location>
        <begin position="193"/>
        <end position="257"/>
    </location>
</feature>
<name>A0A8H5HTD0_9AGAR</name>
<protein>
    <submittedName>
        <fullName evidence="3">Uncharacterized protein</fullName>
    </submittedName>
</protein>
<feature type="coiled-coil region" evidence="1">
    <location>
        <begin position="114"/>
        <end position="151"/>
    </location>
</feature>
<dbReference type="AlphaFoldDB" id="A0A8H5HTD0"/>
<organism evidence="3 4">
    <name type="scientific">Collybiopsis confluens</name>
    <dbReference type="NCBI Taxonomy" id="2823264"/>
    <lineage>
        <taxon>Eukaryota</taxon>
        <taxon>Fungi</taxon>
        <taxon>Dikarya</taxon>
        <taxon>Basidiomycota</taxon>
        <taxon>Agaricomycotina</taxon>
        <taxon>Agaricomycetes</taxon>
        <taxon>Agaricomycetidae</taxon>
        <taxon>Agaricales</taxon>
        <taxon>Marasmiineae</taxon>
        <taxon>Omphalotaceae</taxon>
        <taxon>Collybiopsis</taxon>
    </lineage>
</organism>
<gene>
    <name evidence="3" type="ORF">D9757_004886</name>
</gene>